<evidence type="ECO:0000313" key="7">
    <source>
        <dbReference type="EMBL" id="CAD7251018.1"/>
    </source>
</evidence>
<dbReference type="PANTHER" id="PTHR43920:SF5">
    <property type="entry name" value="CHLORIDE INTRACELLULAR CHANNEL CLIC"/>
    <property type="match status" value="1"/>
</dbReference>
<dbReference type="Pfam" id="PF22441">
    <property type="entry name" value="CLIC-like_N"/>
    <property type="match status" value="1"/>
</dbReference>
<dbReference type="Gene3D" id="1.20.1050.10">
    <property type="match status" value="1"/>
</dbReference>
<evidence type="ECO:0000313" key="8">
    <source>
        <dbReference type="Proteomes" id="UP000677054"/>
    </source>
</evidence>
<dbReference type="EMBL" id="CAJPEV010003221">
    <property type="protein sequence ID" value="CAG0899245.1"/>
    <property type="molecule type" value="Genomic_DNA"/>
</dbReference>
<protein>
    <recommendedName>
        <fullName evidence="6">CLIC N-terminal domain-containing protein</fullName>
    </recommendedName>
</protein>
<accession>A0A7R9ABC2</accession>
<dbReference type="EMBL" id="LR902738">
    <property type="protein sequence ID" value="CAD7251018.1"/>
    <property type="molecule type" value="Genomic_DNA"/>
</dbReference>
<comment type="similarity">
    <text evidence="2">Belongs to the chloride channel CLIC family.</text>
</comment>
<dbReference type="Gene3D" id="3.40.30.10">
    <property type="entry name" value="Glutaredoxin"/>
    <property type="match status" value="1"/>
</dbReference>
<dbReference type="OrthoDB" id="1935530at2759"/>
<dbReference type="SUPFAM" id="SSF47616">
    <property type="entry name" value="GST C-terminal domain-like"/>
    <property type="match status" value="1"/>
</dbReference>
<name>A0A7R9ABC2_9CRUS</name>
<dbReference type="InterPro" id="IPR053823">
    <property type="entry name" value="CLIC_N"/>
</dbReference>
<reference evidence="7" key="1">
    <citation type="submission" date="2020-11" db="EMBL/GenBank/DDBJ databases">
        <authorList>
            <person name="Tran Van P."/>
        </authorList>
    </citation>
    <scope>NUCLEOTIDE SEQUENCE</scope>
</reference>
<evidence type="ECO:0000256" key="1">
    <source>
        <dbReference type="ARBA" id="ARBA00004167"/>
    </source>
</evidence>
<dbReference type="GO" id="GO:0005254">
    <property type="term" value="F:chloride channel activity"/>
    <property type="evidence" value="ECO:0007669"/>
    <property type="project" value="TreeGrafter"/>
</dbReference>
<evidence type="ECO:0000256" key="5">
    <source>
        <dbReference type="ARBA" id="ARBA00023136"/>
    </source>
</evidence>
<dbReference type="Proteomes" id="UP000677054">
    <property type="component" value="Unassembled WGS sequence"/>
</dbReference>
<evidence type="ECO:0000259" key="6">
    <source>
        <dbReference type="Pfam" id="PF22441"/>
    </source>
</evidence>
<evidence type="ECO:0000256" key="4">
    <source>
        <dbReference type="ARBA" id="ARBA00022989"/>
    </source>
</evidence>
<organism evidence="7">
    <name type="scientific">Darwinula stevensoni</name>
    <dbReference type="NCBI Taxonomy" id="69355"/>
    <lineage>
        <taxon>Eukaryota</taxon>
        <taxon>Metazoa</taxon>
        <taxon>Ecdysozoa</taxon>
        <taxon>Arthropoda</taxon>
        <taxon>Crustacea</taxon>
        <taxon>Oligostraca</taxon>
        <taxon>Ostracoda</taxon>
        <taxon>Podocopa</taxon>
        <taxon>Podocopida</taxon>
        <taxon>Darwinulocopina</taxon>
        <taxon>Darwinuloidea</taxon>
        <taxon>Darwinulidae</taxon>
        <taxon>Darwinula</taxon>
    </lineage>
</organism>
<sequence length="245" mass="27814">MSEDELVFYAKAGFDGKSGGACPFCQRCLLLLHLKGLKFGVVYVNLARPPKDFRSRGFSRVPAIWDGEQGLDTPDDIVAYVDSHWPKPDLSCDDPEAEIAVKNLFSRFCFFVKEVSKDSGPLRTELERFDAYLQRGKHRFVRSDDLCHLDCEVLPKLHHLRVALAALKGFQLSSGLSGIWRYLHAAYSNDAFVKTCPSDQEIVLHWADRPDTPNLSREKHALLTRQEPKFSFDVPAFAKPMLLRD</sequence>
<evidence type="ECO:0000256" key="2">
    <source>
        <dbReference type="ARBA" id="ARBA00007655"/>
    </source>
</evidence>
<dbReference type="InterPro" id="IPR036249">
    <property type="entry name" value="Thioredoxin-like_sf"/>
</dbReference>
<gene>
    <name evidence="7" type="ORF">DSTB1V02_LOCUS10786</name>
</gene>
<keyword evidence="3" id="KW-0812">Transmembrane</keyword>
<comment type="subcellular location">
    <subcellularLocation>
        <location evidence="1">Membrane</location>
        <topology evidence="1">Single-pass membrane protein</topology>
    </subcellularLocation>
</comment>
<evidence type="ECO:0000256" key="3">
    <source>
        <dbReference type="ARBA" id="ARBA00022692"/>
    </source>
</evidence>
<dbReference type="InterPro" id="IPR036282">
    <property type="entry name" value="Glutathione-S-Trfase_C_sf"/>
</dbReference>
<keyword evidence="5" id="KW-0472">Membrane</keyword>
<dbReference type="PANTHER" id="PTHR43920">
    <property type="entry name" value="CHLORIDE INTRACELLULAR CHANNEL, ISOFORM A"/>
    <property type="match status" value="1"/>
</dbReference>
<keyword evidence="4" id="KW-1133">Transmembrane helix</keyword>
<dbReference type="GO" id="GO:0016324">
    <property type="term" value="C:apical plasma membrane"/>
    <property type="evidence" value="ECO:0007669"/>
    <property type="project" value="TreeGrafter"/>
</dbReference>
<feature type="domain" description="CLIC N-terminal" evidence="6">
    <location>
        <begin position="7"/>
        <end position="54"/>
    </location>
</feature>
<dbReference type="SUPFAM" id="SSF52833">
    <property type="entry name" value="Thioredoxin-like"/>
    <property type="match status" value="1"/>
</dbReference>
<dbReference type="AlphaFoldDB" id="A0A7R9ABC2"/>
<keyword evidence="8" id="KW-1185">Reference proteome</keyword>
<dbReference type="GO" id="GO:0005737">
    <property type="term" value="C:cytoplasm"/>
    <property type="evidence" value="ECO:0007669"/>
    <property type="project" value="TreeGrafter"/>
</dbReference>
<proteinExistence type="inferred from homology"/>